<dbReference type="OrthoDB" id="10266508at2759"/>
<reference evidence="1 2" key="1">
    <citation type="journal article" date="2017" name="BMC Genomics">
        <title>Whole-genome assembly of Babesia ovata and comparative genomics between closely related pathogens.</title>
        <authorList>
            <person name="Yamagishi J."/>
            <person name="Asada M."/>
            <person name="Hakimi H."/>
            <person name="Tanaka T.Q."/>
            <person name="Sugimoto C."/>
            <person name="Kawazu S."/>
        </authorList>
    </citation>
    <scope>NUCLEOTIDE SEQUENCE [LARGE SCALE GENOMIC DNA]</scope>
    <source>
        <strain evidence="1 2">Miyake</strain>
    </source>
</reference>
<gene>
    <name evidence="1" type="ORF">BOVATA_047780</name>
</gene>
<sequence>MMITLQLMIKITKSRIFLQKSAITQVSAALQAWSGELERRTGEVTSQLDSLSAHINKNINSVNKLHDYDTDVAKWQETVMGQLIPTTYKVDSAIKKLDGTLQNRVQQAYNLVELHIHNVDDGVEREQKHMMAFGNKVKGKLEKIKIAVNKNIVNCFKELSKTVEHSIKNIHKQVKQIDDLLKERVEELQKWIGSADETMQSALGKVTKILEEVDSSEKSVSKEGIEAAAKDIERQADIFHNQFTQLKDQYNDVFTKLKGKKGTGEKGPEGGVLGKLLGLYETVKGRVPGRFDDFNTDSGEWYLNKSSEISNITEHIKTSIKAYVTKQLGGRLKTALKKYTKIIADDDEDDSDDDNHVGVLELIETGLMTHAMKFKYNFNNEILPGWLDDILGRDGKGGINAVKSWMKQYADGHISQDIKENIVKDKVSTHVKTQIIKHLSAQISEAQNRIATENDITTNLIAVTGICKTFAEQLGQKFDKGDISYSSSGLFVRGIVDTIEAELETSTARPSFRSTLQEVVKTTVIALCSKAKQVENELGSLLDEKGINIGKVNEAIAQVISLGGSLEKEIATAPDTLGPLGETINEALGDAATGEEFNNRLTALLHEAVIKGVGAFEKALQGPVIQVISDMKKDINIQTSVAESTKSQIETQARKVTSTLKALCQAIKAQANDQDGLKHVLTEFKTKTIGRDSTGELQQLKERFSQLQSDNVDKLTDAVGKLLIDTFPNAVRKCTQTIRVHFEAKIDDAVYDIKKDVLKRYVTSKKSELQQLRDFVDEKLQEVTKIIEADKQSGLKGFLRTLIGVPADERVITTDNKLDAVKNYDHSLTTHPAKFQSLSEQSLAYLKHIHTYVSSDLPKHLPSSQYPSQLSTIHSHLSTLLSHLSAAKHFTHEVPGMLAELKASVQALHSTGFGNPAYPVLDAFPKSLLPFVEQLERGYVNRYEGGEEILLYNYLSKKITPEGEKCAKIFLTLLETVNYDLRDLLSGHDSHKALQIYLKGENRLGRWFKGRGFKVSDDDKTQNGELDRKKTGGDIRELLVKDDGKHVYRKDTGKTDTGPLRQLVGPLRDYYRVCHYEILPKPRAPSSVKDMLQWLLGLYFNPIYNKLGEYFKELFEKPKHHEDKKYSEIDESQLSLDATSTITPKELKEILRDVCLHSENTLIAILGRGHENGSYAVDFYTNAHKLDYPSSPSVCFDLLVDILFRVYHQLHFVFSQCQNGTSRGGWSDCYYGRGVGGSDWNCNKMQCPDQMCGQTSTQNCNQSATQNHNQTADQKFNQHPICGLKSPLQSFFEDGLPGFLPHSFKSPGCKLECTLANTE</sequence>
<evidence type="ECO:0000313" key="1">
    <source>
        <dbReference type="EMBL" id="GBE63285.1"/>
    </source>
</evidence>
<dbReference type="VEuPathDB" id="PiroplasmaDB:BOVATA_047780"/>
<organism evidence="1 2">
    <name type="scientific">Babesia ovata</name>
    <dbReference type="NCBI Taxonomy" id="189622"/>
    <lineage>
        <taxon>Eukaryota</taxon>
        <taxon>Sar</taxon>
        <taxon>Alveolata</taxon>
        <taxon>Apicomplexa</taxon>
        <taxon>Aconoidasida</taxon>
        <taxon>Piroplasmida</taxon>
        <taxon>Babesiidae</taxon>
        <taxon>Babesia</taxon>
    </lineage>
</organism>
<dbReference type="Proteomes" id="UP000236319">
    <property type="component" value="Unassembled WGS sequence"/>
</dbReference>
<dbReference type="RefSeq" id="XP_028869528.1">
    <property type="nucleotide sequence ID" value="XM_029013695.1"/>
</dbReference>
<dbReference type="EMBL" id="BDSA01000028">
    <property type="protein sequence ID" value="GBE63285.1"/>
    <property type="molecule type" value="Genomic_DNA"/>
</dbReference>
<evidence type="ECO:0008006" key="3">
    <source>
        <dbReference type="Google" id="ProtNLM"/>
    </source>
</evidence>
<name>A0A2H6KJW0_9APIC</name>
<protein>
    <recommendedName>
        <fullName evidence="3">Extracellular matrix-binding ebh</fullName>
    </recommendedName>
</protein>
<evidence type="ECO:0000313" key="2">
    <source>
        <dbReference type="Proteomes" id="UP000236319"/>
    </source>
</evidence>
<comment type="caution">
    <text evidence="1">The sequence shown here is derived from an EMBL/GenBank/DDBJ whole genome shotgun (WGS) entry which is preliminary data.</text>
</comment>
<keyword evidence="2" id="KW-1185">Reference proteome</keyword>
<proteinExistence type="predicted"/>
<accession>A0A2H6KJW0</accession>
<dbReference type="GeneID" id="39877055"/>